<reference evidence="1" key="2">
    <citation type="submission" date="2025-03" db="EMBL/GenBank/DDBJ databases">
        <authorList>
            <consortium name="ELIXIR-Norway"/>
            <consortium name="Elixir Norway"/>
        </authorList>
    </citation>
    <scope>NUCLEOTIDE SEQUENCE</scope>
</reference>
<gene>
    <name evidence="1" type="ORF">MRATA1EN22A_LOCUS6923</name>
</gene>
<organism evidence="1 2">
    <name type="scientific">Rangifer tarandus platyrhynchus</name>
    <name type="common">Svalbard reindeer</name>
    <dbReference type="NCBI Taxonomy" id="3082113"/>
    <lineage>
        <taxon>Eukaryota</taxon>
        <taxon>Metazoa</taxon>
        <taxon>Chordata</taxon>
        <taxon>Craniata</taxon>
        <taxon>Vertebrata</taxon>
        <taxon>Euteleostomi</taxon>
        <taxon>Mammalia</taxon>
        <taxon>Eutheria</taxon>
        <taxon>Laurasiatheria</taxon>
        <taxon>Artiodactyla</taxon>
        <taxon>Ruminantia</taxon>
        <taxon>Pecora</taxon>
        <taxon>Cervidae</taxon>
        <taxon>Odocoileinae</taxon>
        <taxon>Rangifer</taxon>
    </lineage>
</organism>
<evidence type="ECO:0000313" key="1">
    <source>
        <dbReference type="EMBL" id="CAM9749323.1"/>
    </source>
</evidence>
<accession>A0AC59YJQ0</accession>
<evidence type="ECO:0000313" key="2">
    <source>
        <dbReference type="Proteomes" id="UP001162501"/>
    </source>
</evidence>
<reference evidence="1" key="1">
    <citation type="submission" date="2023-05" db="EMBL/GenBank/DDBJ databases">
        <authorList>
            <consortium name="ELIXIR-Norway"/>
        </authorList>
    </citation>
    <scope>NUCLEOTIDE SEQUENCE</scope>
</reference>
<sequence>MKPHPGLRAPPPGRTGVMISCGYHCAGAGDISAGPRDQDVDIFGDCCSANPTPLGFGPSFGLAVPGQPLLLATLPSLRSTQELGHIHCPPRPPSPALSRTSEGT</sequence>
<protein>
    <submittedName>
        <fullName evidence="1">Uncharacterized protein</fullName>
    </submittedName>
</protein>
<proteinExistence type="predicted"/>
<dbReference type="EMBL" id="OX596100">
    <property type="protein sequence ID" value="CAM9749323.1"/>
    <property type="molecule type" value="Genomic_DNA"/>
</dbReference>
<name>A0AC59YJQ0_RANTA</name>
<dbReference type="Proteomes" id="UP001162501">
    <property type="component" value="Chromosome 16"/>
</dbReference>